<comment type="subcellular location">
    <subcellularLocation>
        <location evidence="1">Nucleus</location>
    </subcellularLocation>
</comment>
<evidence type="ECO:0000256" key="5">
    <source>
        <dbReference type="ARBA" id="ARBA00023306"/>
    </source>
</evidence>
<dbReference type="Proteomes" id="UP000580250">
    <property type="component" value="Unassembled WGS sequence"/>
</dbReference>
<dbReference type="EMBL" id="CAJEWN010002110">
    <property type="protein sequence ID" value="CAD2201951.1"/>
    <property type="molecule type" value="Genomic_DNA"/>
</dbReference>
<reference evidence="7 8" key="1">
    <citation type="submission" date="2020-08" db="EMBL/GenBank/DDBJ databases">
        <authorList>
            <person name="Koutsovoulos G."/>
            <person name="Danchin GJ E."/>
        </authorList>
    </citation>
    <scope>NUCLEOTIDE SEQUENCE [LARGE SCALE GENOMIC DNA]</scope>
</reference>
<evidence type="ECO:0000256" key="6">
    <source>
        <dbReference type="ARBA" id="ARBA00038447"/>
    </source>
</evidence>
<protein>
    <submittedName>
        <fullName evidence="7">Uncharacterized protein</fullName>
    </submittedName>
</protein>
<evidence type="ECO:0000256" key="4">
    <source>
        <dbReference type="ARBA" id="ARBA00023242"/>
    </source>
</evidence>
<comment type="similarity">
    <text evidence="6">Belongs to the CTF8 family.</text>
</comment>
<sequence length="139" mass="16132">MLQIYNYFQEQLLYLFISSTKIMQIQLVKNEKGITEWIMMELPGTLTINDQVDGQNFGKLLWEKKDDGKEYVKTIIGRQLLQGECVELEKPFLVINRASQRKEKPGNASKGEKKSCDVVAIIRRKIYFSGRPKPIIDSF</sequence>
<dbReference type="GO" id="GO:0007064">
    <property type="term" value="P:mitotic sister chromatid cohesion"/>
    <property type="evidence" value="ECO:0007669"/>
    <property type="project" value="InterPro"/>
</dbReference>
<organism evidence="7 8">
    <name type="scientific">Meloidogyne enterolobii</name>
    <name type="common">Root-knot nematode worm</name>
    <name type="synonym">Meloidogyne mayaguensis</name>
    <dbReference type="NCBI Taxonomy" id="390850"/>
    <lineage>
        <taxon>Eukaryota</taxon>
        <taxon>Metazoa</taxon>
        <taxon>Ecdysozoa</taxon>
        <taxon>Nematoda</taxon>
        <taxon>Chromadorea</taxon>
        <taxon>Rhabditida</taxon>
        <taxon>Tylenchina</taxon>
        <taxon>Tylenchomorpha</taxon>
        <taxon>Tylenchoidea</taxon>
        <taxon>Meloidogynidae</taxon>
        <taxon>Meloidogyninae</taxon>
        <taxon>Meloidogyne</taxon>
    </lineage>
</organism>
<proteinExistence type="inferred from homology"/>
<evidence type="ECO:0000313" key="8">
    <source>
        <dbReference type="Proteomes" id="UP000580250"/>
    </source>
</evidence>
<name>A0A6V7XRP0_MELEN</name>
<comment type="caution">
    <text evidence="7">The sequence shown here is derived from an EMBL/GenBank/DDBJ whole genome shotgun (WGS) entry which is preliminary data.</text>
</comment>
<evidence type="ECO:0000256" key="1">
    <source>
        <dbReference type="ARBA" id="ARBA00004123"/>
    </source>
</evidence>
<keyword evidence="4" id="KW-0539">Nucleus</keyword>
<evidence type="ECO:0000256" key="2">
    <source>
        <dbReference type="ARBA" id="ARBA00022705"/>
    </source>
</evidence>
<keyword evidence="5" id="KW-0131">Cell cycle</keyword>
<accession>A0A6V7XRP0</accession>
<dbReference type="GO" id="GO:0031390">
    <property type="term" value="C:Ctf18 RFC-like complex"/>
    <property type="evidence" value="ECO:0007669"/>
    <property type="project" value="InterPro"/>
</dbReference>
<dbReference type="GO" id="GO:0003677">
    <property type="term" value="F:DNA binding"/>
    <property type="evidence" value="ECO:0007669"/>
    <property type="project" value="UniProtKB-KW"/>
</dbReference>
<keyword evidence="3" id="KW-0238">DNA-binding</keyword>
<dbReference type="GO" id="GO:0006260">
    <property type="term" value="P:DNA replication"/>
    <property type="evidence" value="ECO:0007669"/>
    <property type="project" value="UniProtKB-KW"/>
</dbReference>
<keyword evidence="2" id="KW-0235">DNA replication</keyword>
<dbReference type="InterPro" id="IPR018607">
    <property type="entry name" value="Ctf8"/>
</dbReference>
<dbReference type="OrthoDB" id="121932at2759"/>
<gene>
    <name evidence="7" type="ORF">MENT_LOCUS55555</name>
</gene>
<dbReference type="PANTHER" id="PTHR28605:SF1">
    <property type="entry name" value="CHROMOSOME TRANSMISSION FIDELITY FACTOR 8"/>
    <property type="match status" value="1"/>
</dbReference>
<evidence type="ECO:0000313" key="7">
    <source>
        <dbReference type="EMBL" id="CAD2201951.1"/>
    </source>
</evidence>
<dbReference type="AlphaFoldDB" id="A0A6V7XRP0"/>
<dbReference type="PANTHER" id="PTHR28605">
    <property type="entry name" value="CTF8, CHROMOSOME TRANSMISSION FIDELITY FACTOR 8 HOMOLOG (S. CEREVISIAE)"/>
    <property type="match status" value="1"/>
</dbReference>
<dbReference type="Pfam" id="PF09696">
    <property type="entry name" value="Ctf8"/>
    <property type="match status" value="1"/>
</dbReference>
<evidence type="ECO:0000256" key="3">
    <source>
        <dbReference type="ARBA" id="ARBA00023125"/>
    </source>
</evidence>